<dbReference type="AlphaFoldDB" id="A0A1G8M4W0"/>
<evidence type="ECO:0000259" key="2">
    <source>
        <dbReference type="Pfam" id="PF11268"/>
    </source>
</evidence>
<feature type="compositionally biased region" description="Acidic residues" evidence="1">
    <location>
        <begin position="383"/>
        <end position="399"/>
    </location>
</feature>
<reference evidence="4" key="1">
    <citation type="submission" date="2016-10" db="EMBL/GenBank/DDBJ databases">
        <authorList>
            <person name="Varghese N."/>
            <person name="Submissions S."/>
        </authorList>
    </citation>
    <scope>NUCLEOTIDE SEQUENCE [LARGE SCALE GENOMIC DNA]</scope>
    <source>
        <strain evidence="4">CGMCC 1.10783</strain>
    </source>
</reference>
<dbReference type="Proteomes" id="UP000182130">
    <property type="component" value="Unassembled WGS sequence"/>
</dbReference>
<name>A0A1G8M4W0_9MICC</name>
<dbReference type="STRING" id="1045773.SAMN05216555_103256"/>
<organism evidence="3 4">
    <name type="scientific">Arthrobacter cupressi</name>
    <dbReference type="NCBI Taxonomy" id="1045773"/>
    <lineage>
        <taxon>Bacteria</taxon>
        <taxon>Bacillati</taxon>
        <taxon>Actinomycetota</taxon>
        <taxon>Actinomycetes</taxon>
        <taxon>Micrococcales</taxon>
        <taxon>Micrococcaceae</taxon>
        <taxon>Arthrobacter</taxon>
    </lineage>
</organism>
<dbReference type="EMBL" id="FNEI01000003">
    <property type="protein sequence ID" value="SDI62420.1"/>
    <property type="molecule type" value="Genomic_DNA"/>
</dbReference>
<evidence type="ECO:0000256" key="1">
    <source>
        <dbReference type="SAM" id="MobiDB-lite"/>
    </source>
</evidence>
<dbReference type="Pfam" id="PF11268">
    <property type="entry name" value="DUF3071"/>
    <property type="match status" value="1"/>
</dbReference>
<feature type="region of interest" description="Disordered" evidence="1">
    <location>
        <begin position="290"/>
        <end position="486"/>
    </location>
</feature>
<keyword evidence="4" id="KW-1185">Reference proteome</keyword>
<gene>
    <name evidence="3" type="ORF">SAMN05216555_103256</name>
</gene>
<feature type="compositionally biased region" description="Basic and acidic residues" evidence="1">
    <location>
        <begin position="337"/>
        <end position="359"/>
    </location>
</feature>
<feature type="domain" description="DUF3071" evidence="2">
    <location>
        <begin position="18"/>
        <end position="202"/>
    </location>
</feature>
<sequence>MLVAEFRLSEKAMVEDLMRELRLVGVHDDGGHLLLSGSGGETFQLPIDEALRVATSRTPAQVAARAAIAPVAMSPRDIQARIRSGASAAEVAELSGLPLANVQRYEGPVLAEREYIAQQARKVEVASPSPGHDPYRAAFGDAPASLDDMVTHRLSAHGIDPSTVEWDSWRRNDGTWTVVARFEPDAGAPASIGEEPPAMWTFTPGRKTLQNANRWAQQLSELEPLDGPLPARRLSAVADRPFDFEADADGTPASSGPDADGLLDMLRLRRGQRLGIDEDGDDALALLLGGGVPAAHPRPEESDGGAGDGPSEDADEETESRPVARLSLASRNPAPADRSDHEDGDSLHLHEGVSTDTREITVVPVALRSLGDTPAGSAAAEENSGDTEDAGEDTPEESGESTHRAGLDELLGGASRRQSEEPRHRRTPLTPWNRNTAPPAGSAKPGSAGPAAKNEEKDAAPAERPARPKRSSVPSWDDIVFGTRGD</sequence>
<dbReference type="RefSeq" id="WP_373366899.1">
    <property type="nucleotide sequence ID" value="NZ_FNEI01000003.1"/>
</dbReference>
<evidence type="ECO:0000313" key="3">
    <source>
        <dbReference type="EMBL" id="SDI62420.1"/>
    </source>
</evidence>
<evidence type="ECO:0000313" key="4">
    <source>
        <dbReference type="Proteomes" id="UP000182130"/>
    </source>
</evidence>
<accession>A0A1G8M4W0</accession>
<proteinExistence type="predicted"/>
<dbReference type="InterPro" id="IPR047682">
    <property type="entry name" value="SepH-like"/>
</dbReference>
<dbReference type="NCBIfam" id="NF040712">
    <property type="entry name" value="SepH"/>
    <property type="match status" value="1"/>
</dbReference>
<dbReference type="InterPro" id="IPR021421">
    <property type="entry name" value="DUF3071"/>
</dbReference>
<feature type="compositionally biased region" description="Low complexity" evidence="1">
    <location>
        <begin position="437"/>
        <end position="452"/>
    </location>
</feature>
<protein>
    <recommendedName>
        <fullName evidence="2">DUF3071 domain-containing protein</fullName>
    </recommendedName>
</protein>
<feature type="compositionally biased region" description="Basic and acidic residues" evidence="1">
    <location>
        <begin position="453"/>
        <end position="466"/>
    </location>
</feature>